<feature type="domain" description="Helicase ATP-binding" evidence="1">
    <location>
        <begin position="43"/>
        <end position="311"/>
    </location>
</feature>
<dbReference type="SMART" id="SM00487">
    <property type="entry name" value="DEXDc"/>
    <property type="match status" value="1"/>
</dbReference>
<dbReference type="InterPro" id="IPR014001">
    <property type="entry name" value="Helicase_ATP-bd"/>
</dbReference>
<dbReference type="InterPro" id="IPR027417">
    <property type="entry name" value="P-loop_NTPase"/>
</dbReference>
<dbReference type="GO" id="GO:0006139">
    <property type="term" value="P:nucleobase-containing compound metabolic process"/>
    <property type="evidence" value="ECO:0007669"/>
    <property type="project" value="InterPro"/>
</dbReference>
<dbReference type="Pfam" id="PF00270">
    <property type="entry name" value="DEAD"/>
    <property type="match status" value="1"/>
</dbReference>
<dbReference type="EMBL" id="LOTN01000041">
    <property type="protein sequence ID" value="KUZ87395.1"/>
    <property type="molecule type" value="Genomic_DNA"/>
</dbReference>
<dbReference type="CDD" id="cd00046">
    <property type="entry name" value="SF2-N"/>
    <property type="match status" value="1"/>
</dbReference>
<dbReference type="InterPro" id="IPR011545">
    <property type="entry name" value="DEAD/DEAH_box_helicase_dom"/>
</dbReference>
<sequence length="862" mass="97101">MAFKTPPTDVSVPETPDKLFRELTRRKFPDVLPHQAEIMQAYAAQAIERPDVALQLPTGSGKTLVGLLIAEWRRRKFKERVVYLCPTRQLVHQVAEQANEKYGLSVATFVGKQRDYAPSSRTDYQQAQRVAITTYSGLFNTNTFFDNADVIFVDDAHASENYIAAYWTLRISRLEETHVALHQALTNALAQHLNPTDLSRLRGVWEDVVDRTWVDKLATPTLLAVRNEFIEILDAHTQGNDLAYQWSLLRDHLDACHVYLSSQDILIRPILPPTFSHAAFDDAKQRVYMSATLGVGGDLERLTGRKSIYRLPAPKGWDTQGVGRRFFIFPEMSLTSAEIPALRAELMKRAGRSVVLVPSDKMADAITDQVEESLKYPVFRADDIEESKASFVDSKNAVAIVANRYDGIDFAGDECRLLFIEGLPKAMNSQERFLMTRMAANTLYNERIQTRVVQAIGRCTRSLEDFSAVVVSGEELPDYLADIRRREYFHPELQAEIKFGTYQSKDTTVADLIENFEIFLENGKAWEAANQSIVDDRNRAHQTFLPGIEDLQAAVSWEVDYQTALWRHNYEAAVGAAERVLGALSAPSLRGYRALWNYLAGAASYLGANRGISSLESKARHYFREAHKCAPEISWLTEFARREVNDAVTANAADLALQRQVERIGAELTRLGATHDRDFARKEQFILEGLLDPARFEQAQVELGSLLGFVSGKVEEEGSPDPWWICESRCLVFEDYVNTTEAGELDVTKARQATSHPDWMRAHVTESAGCEYLPVLVSPAKSIRKAAVPHAGGLSYWKLSEFQKWAEIALQTIRELRATFFEQGDLVWQANAANLLKERGIDFDSISSYLQDKAAVDCLTHV</sequence>
<dbReference type="GO" id="GO:0016818">
    <property type="term" value="F:hydrolase activity, acting on acid anhydrides, in phosphorus-containing anhydrides"/>
    <property type="evidence" value="ECO:0007669"/>
    <property type="project" value="InterPro"/>
</dbReference>
<proteinExistence type="predicted"/>
<dbReference type="SMART" id="SM00491">
    <property type="entry name" value="HELICc2"/>
    <property type="match status" value="1"/>
</dbReference>
<dbReference type="Pfam" id="PF13307">
    <property type="entry name" value="Helicase_C_2"/>
    <property type="match status" value="1"/>
</dbReference>
<evidence type="ECO:0000259" key="1">
    <source>
        <dbReference type="PROSITE" id="PS51192"/>
    </source>
</evidence>
<keyword evidence="2" id="KW-0347">Helicase</keyword>
<name>A0A117YX75_9BURK</name>
<organism evidence="2 3">
    <name type="scientific">Burkholderia ubonensis</name>
    <dbReference type="NCBI Taxonomy" id="101571"/>
    <lineage>
        <taxon>Bacteria</taxon>
        <taxon>Pseudomonadati</taxon>
        <taxon>Pseudomonadota</taxon>
        <taxon>Betaproteobacteria</taxon>
        <taxon>Burkholderiales</taxon>
        <taxon>Burkholderiaceae</taxon>
        <taxon>Burkholderia</taxon>
        <taxon>Burkholderia cepacia complex</taxon>
    </lineage>
</organism>
<dbReference type="Proteomes" id="UP000065521">
    <property type="component" value="Unassembled WGS sequence"/>
</dbReference>
<dbReference type="InterPro" id="IPR006555">
    <property type="entry name" value="ATP-dep_Helicase_C"/>
</dbReference>
<dbReference type="Gene3D" id="3.40.50.300">
    <property type="entry name" value="P-loop containing nucleotide triphosphate hydrolases"/>
    <property type="match status" value="2"/>
</dbReference>
<evidence type="ECO:0000313" key="3">
    <source>
        <dbReference type="Proteomes" id="UP000065521"/>
    </source>
</evidence>
<evidence type="ECO:0000313" key="2">
    <source>
        <dbReference type="EMBL" id="KUZ87395.1"/>
    </source>
</evidence>
<accession>A0A117YX75</accession>
<dbReference type="GO" id="GO:0004386">
    <property type="term" value="F:helicase activity"/>
    <property type="evidence" value="ECO:0007669"/>
    <property type="project" value="UniProtKB-KW"/>
</dbReference>
<gene>
    <name evidence="2" type="ORF">WI38_21365</name>
</gene>
<dbReference type="GO" id="GO:0003676">
    <property type="term" value="F:nucleic acid binding"/>
    <property type="evidence" value="ECO:0007669"/>
    <property type="project" value="InterPro"/>
</dbReference>
<dbReference type="GO" id="GO:0005524">
    <property type="term" value="F:ATP binding"/>
    <property type="evidence" value="ECO:0007669"/>
    <property type="project" value="InterPro"/>
</dbReference>
<dbReference type="SUPFAM" id="SSF52540">
    <property type="entry name" value="P-loop containing nucleoside triphosphate hydrolases"/>
    <property type="match status" value="2"/>
</dbReference>
<dbReference type="PROSITE" id="PS51192">
    <property type="entry name" value="HELICASE_ATP_BIND_1"/>
    <property type="match status" value="1"/>
</dbReference>
<dbReference type="AlphaFoldDB" id="A0A117YX75"/>
<comment type="caution">
    <text evidence="2">The sequence shown here is derived from an EMBL/GenBank/DDBJ whole genome shotgun (WGS) entry which is preliminary data.</text>
</comment>
<reference evidence="2 3" key="1">
    <citation type="submission" date="2015-11" db="EMBL/GenBank/DDBJ databases">
        <title>Expanding the genomic diversity of Burkholderia species for the development of highly accurate diagnostics.</title>
        <authorList>
            <person name="Sahl J."/>
            <person name="Keim P."/>
            <person name="Wagner D."/>
        </authorList>
    </citation>
    <scope>NUCLEOTIDE SEQUENCE [LARGE SCALE GENOMIC DNA]</scope>
    <source>
        <strain evidence="2 3">RF32-BP4</strain>
    </source>
</reference>
<keyword evidence="2" id="KW-0067">ATP-binding</keyword>
<keyword evidence="2" id="KW-0378">Hydrolase</keyword>
<keyword evidence="2" id="KW-0547">Nucleotide-binding</keyword>
<protein>
    <submittedName>
        <fullName evidence="2">DEAD/DEAH box helicase</fullName>
    </submittedName>
</protein>